<accession>A0ABD0VR11</accession>
<comment type="caution">
    <text evidence="1">The sequence shown here is derived from an EMBL/GenBank/DDBJ whole genome shotgun (WGS) entry which is preliminary data.</text>
</comment>
<organism evidence="1 2">
    <name type="scientific">Dendrobium thyrsiflorum</name>
    <name type="common">Pinecone-like raceme dendrobium</name>
    <name type="synonym">Orchid</name>
    <dbReference type="NCBI Taxonomy" id="117978"/>
    <lineage>
        <taxon>Eukaryota</taxon>
        <taxon>Viridiplantae</taxon>
        <taxon>Streptophyta</taxon>
        <taxon>Embryophyta</taxon>
        <taxon>Tracheophyta</taxon>
        <taxon>Spermatophyta</taxon>
        <taxon>Magnoliopsida</taxon>
        <taxon>Liliopsida</taxon>
        <taxon>Asparagales</taxon>
        <taxon>Orchidaceae</taxon>
        <taxon>Epidendroideae</taxon>
        <taxon>Malaxideae</taxon>
        <taxon>Dendrobiinae</taxon>
        <taxon>Dendrobium</taxon>
    </lineage>
</organism>
<keyword evidence="2" id="KW-1185">Reference proteome</keyword>
<reference evidence="1 2" key="1">
    <citation type="journal article" date="2024" name="Plant Biotechnol. J.">
        <title>Dendrobium thyrsiflorum genome and its molecular insights into genes involved in important horticultural traits.</title>
        <authorList>
            <person name="Chen B."/>
            <person name="Wang J.Y."/>
            <person name="Zheng P.J."/>
            <person name="Li K.L."/>
            <person name="Liang Y.M."/>
            <person name="Chen X.F."/>
            <person name="Zhang C."/>
            <person name="Zhao X."/>
            <person name="He X."/>
            <person name="Zhang G.Q."/>
            <person name="Liu Z.J."/>
            <person name="Xu Q."/>
        </authorList>
    </citation>
    <scope>NUCLEOTIDE SEQUENCE [LARGE SCALE GENOMIC DNA]</scope>
    <source>
        <strain evidence="1">GZMU011</strain>
    </source>
</reference>
<evidence type="ECO:0000313" key="2">
    <source>
        <dbReference type="Proteomes" id="UP001552299"/>
    </source>
</evidence>
<dbReference type="EMBL" id="JANQDX010000002">
    <property type="protein sequence ID" value="KAL0927449.1"/>
    <property type="molecule type" value="Genomic_DNA"/>
</dbReference>
<name>A0ABD0VR11_DENTH</name>
<sequence>MTLTTQDFRLAYSGEVLVPNLPFTVFFRFGYLSNDFYLRRPPSISGFTSHGLLASPLNPTTLKRAIVDSRNIGANLTV</sequence>
<protein>
    <submittedName>
        <fullName evidence="1">Uncharacterized protein</fullName>
    </submittedName>
</protein>
<dbReference type="Proteomes" id="UP001552299">
    <property type="component" value="Unassembled WGS sequence"/>
</dbReference>
<evidence type="ECO:0000313" key="1">
    <source>
        <dbReference type="EMBL" id="KAL0927449.1"/>
    </source>
</evidence>
<proteinExistence type="predicted"/>
<gene>
    <name evidence="1" type="ORF">M5K25_001617</name>
</gene>
<dbReference type="AlphaFoldDB" id="A0ABD0VR11"/>